<dbReference type="InterPro" id="IPR002104">
    <property type="entry name" value="Integrase_catalytic"/>
</dbReference>
<dbReference type="InterPro" id="IPR050808">
    <property type="entry name" value="Phage_Integrase"/>
</dbReference>
<dbReference type="InterPro" id="IPR013762">
    <property type="entry name" value="Integrase-like_cat_sf"/>
</dbReference>
<dbReference type="InterPro" id="IPR025166">
    <property type="entry name" value="Integrase_DNA_bind_dom"/>
</dbReference>
<comment type="similarity">
    <text evidence="1">Belongs to the 'phage' integrase family.</text>
</comment>
<dbReference type="InterPro" id="IPR038488">
    <property type="entry name" value="Integrase_DNA-bd_sf"/>
</dbReference>
<dbReference type="Gene3D" id="3.30.160.390">
    <property type="entry name" value="Integrase, DNA-binding domain"/>
    <property type="match status" value="1"/>
</dbReference>
<feature type="domain" description="Tyr recombinase" evidence="5">
    <location>
        <begin position="198"/>
        <end position="389"/>
    </location>
</feature>
<keyword evidence="7" id="KW-1185">Reference proteome</keyword>
<comment type="caution">
    <text evidence="6">The sequence shown here is derived from an EMBL/GenBank/DDBJ whole genome shotgun (WGS) entry which is preliminary data.</text>
</comment>
<evidence type="ECO:0000313" key="7">
    <source>
        <dbReference type="Proteomes" id="UP000664835"/>
    </source>
</evidence>
<evidence type="ECO:0000256" key="3">
    <source>
        <dbReference type="ARBA" id="ARBA00023125"/>
    </source>
</evidence>
<evidence type="ECO:0000256" key="2">
    <source>
        <dbReference type="ARBA" id="ARBA00022908"/>
    </source>
</evidence>
<dbReference type="SUPFAM" id="SSF56349">
    <property type="entry name" value="DNA breaking-rejoining enzymes"/>
    <property type="match status" value="1"/>
</dbReference>
<organism evidence="6 7">
    <name type="scientific">Thiomicrorhabdus marina</name>
    <dbReference type="NCBI Taxonomy" id="2818442"/>
    <lineage>
        <taxon>Bacteria</taxon>
        <taxon>Pseudomonadati</taxon>
        <taxon>Pseudomonadota</taxon>
        <taxon>Gammaproteobacteria</taxon>
        <taxon>Thiotrichales</taxon>
        <taxon>Piscirickettsiaceae</taxon>
        <taxon>Thiomicrorhabdus</taxon>
    </lineage>
</organism>
<keyword evidence="3" id="KW-0238">DNA-binding</keyword>
<dbReference type="Pfam" id="PF13356">
    <property type="entry name" value="Arm-DNA-bind_3"/>
    <property type="match status" value="1"/>
</dbReference>
<evidence type="ECO:0000256" key="4">
    <source>
        <dbReference type="ARBA" id="ARBA00023172"/>
    </source>
</evidence>
<dbReference type="Proteomes" id="UP000664835">
    <property type="component" value="Unassembled WGS sequence"/>
</dbReference>
<proteinExistence type="inferred from homology"/>
<dbReference type="PROSITE" id="PS51898">
    <property type="entry name" value="TYR_RECOMBINASE"/>
    <property type="match status" value="1"/>
</dbReference>
<dbReference type="PANTHER" id="PTHR30629:SF2">
    <property type="entry name" value="PROPHAGE INTEGRASE INTS-RELATED"/>
    <property type="match status" value="1"/>
</dbReference>
<protein>
    <submittedName>
        <fullName evidence="6">Tyrosine-type recombinase/integrase</fullName>
    </submittedName>
</protein>
<dbReference type="RefSeq" id="WP_208150494.1">
    <property type="nucleotide sequence ID" value="NZ_JAGETV010000019.1"/>
</dbReference>
<keyword evidence="4" id="KW-0233">DNA recombination</keyword>
<evidence type="ECO:0000313" key="6">
    <source>
        <dbReference type="EMBL" id="MBO1927881.1"/>
    </source>
</evidence>
<evidence type="ECO:0000256" key="1">
    <source>
        <dbReference type="ARBA" id="ARBA00008857"/>
    </source>
</evidence>
<evidence type="ECO:0000259" key="5">
    <source>
        <dbReference type="PROSITE" id="PS51898"/>
    </source>
</evidence>
<keyword evidence="2" id="KW-0229">DNA integration</keyword>
<reference evidence="6 7" key="1">
    <citation type="submission" date="2021-03" db="EMBL/GenBank/DDBJ databases">
        <title>Thiomicrorhabdus sp.nov.,novel sulfur-oxidizing bacteria isolated from coastal sediment.</title>
        <authorList>
            <person name="Liu X."/>
        </authorList>
    </citation>
    <scope>NUCLEOTIDE SEQUENCE [LARGE SCALE GENOMIC DNA]</scope>
    <source>
        <strain evidence="6 7">6S2-11</strain>
    </source>
</reference>
<dbReference type="Pfam" id="PF00589">
    <property type="entry name" value="Phage_integrase"/>
    <property type="match status" value="1"/>
</dbReference>
<dbReference type="InterPro" id="IPR010998">
    <property type="entry name" value="Integrase_recombinase_N"/>
</dbReference>
<dbReference type="Pfam" id="PF22022">
    <property type="entry name" value="Phage_int_M"/>
    <property type="match status" value="1"/>
</dbReference>
<sequence>MALTDPKIKALKYSPKGKKSYSDGGGLNIVLKPTGVKVWQYITTMQRKPIKFTIGKYPEISIKRARQIHQEARELVAQGVHPKILKEKAKADKELNEKRFSDFCMVWIKKQGYKSSTESDLIQRIEKNLSPFLDRKPVNEWNTRELLGVLDRMVQRGAIETARRLAGTLKNVYNDIFLLGIVDINPAQGLQELLPQKPKPKNFGAITNVDDLKDLFLSMQEIRPREDYAVTQALRFIPLVFLRPYNVRYLRWEYVDIDSNQISIPAEEMKRDKPHIVPLSRQAKDLLLDMAELTGGNEFVFSTSRGRGKPLSENTTTAAFKRRKNPKTGKPYGTGAITSHGFRHTASTLLNEMGFNADLIEVQLSHLNKDTVRATYNKAEYLPQRAEMMQAWADYLEALQSKGSVIPIHRVMVS</sequence>
<dbReference type="InterPro" id="IPR053876">
    <property type="entry name" value="Phage_int_M"/>
</dbReference>
<accession>A0ABS3Q6A2</accession>
<dbReference type="Gene3D" id="1.10.150.130">
    <property type="match status" value="1"/>
</dbReference>
<dbReference type="PANTHER" id="PTHR30629">
    <property type="entry name" value="PROPHAGE INTEGRASE"/>
    <property type="match status" value="1"/>
</dbReference>
<dbReference type="InterPro" id="IPR011010">
    <property type="entry name" value="DNA_brk_join_enz"/>
</dbReference>
<name>A0ABS3Q6A2_9GAMM</name>
<dbReference type="EMBL" id="JAGETV010000019">
    <property type="protein sequence ID" value="MBO1927881.1"/>
    <property type="molecule type" value="Genomic_DNA"/>
</dbReference>
<dbReference type="CDD" id="cd00801">
    <property type="entry name" value="INT_P4_C"/>
    <property type="match status" value="1"/>
</dbReference>
<gene>
    <name evidence="6" type="ORF">J3998_09860</name>
</gene>
<dbReference type="Gene3D" id="1.10.443.10">
    <property type="entry name" value="Intergrase catalytic core"/>
    <property type="match status" value="1"/>
</dbReference>